<comment type="similarity">
    <text evidence="1">Belongs to the DadA oxidoreductase family.</text>
</comment>
<dbReference type="GO" id="GO:0055130">
    <property type="term" value="P:D-alanine catabolic process"/>
    <property type="evidence" value="ECO:0007669"/>
    <property type="project" value="TreeGrafter"/>
</dbReference>
<dbReference type="RefSeq" id="WP_068166094.1">
    <property type="nucleotide sequence ID" value="NZ_AOGK01000012.1"/>
</dbReference>
<keyword evidence="2" id="KW-0560">Oxidoreductase</keyword>
<evidence type="ECO:0000259" key="3">
    <source>
        <dbReference type="Pfam" id="PF01266"/>
    </source>
</evidence>
<dbReference type="InterPro" id="IPR036188">
    <property type="entry name" value="FAD/NAD-bd_sf"/>
</dbReference>
<reference evidence="4" key="1">
    <citation type="submission" date="2013-01" db="EMBL/GenBank/DDBJ databases">
        <title>Genome draft of Hydrogenophaga taeniospiralis 2K1.</title>
        <authorList>
            <person name="Gomila M."/>
            <person name="Lalucat J."/>
        </authorList>
    </citation>
    <scope>NUCLEOTIDE SEQUENCE</scope>
    <source>
        <strain evidence="4">CCUG 15921</strain>
    </source>
</reference>
<evidence type="ECO:0000256" key="1">
    <source>
        <dbReference type="ARBA" id="ARBA00009410"/>
    </source>
</evidence>
<dbReference type="Proteomes" id="UP001152876">
    <property type="component" value="Unassembled WGS sequence"/>
</dbReference>
<protein>
    <submittedName>
        <fullName evidence="4">D-amino-acid dehydrogenase</fullName>
    </submittedName>
</protein>
<dbReference type="GO" id="GO:0005737">
    <property type="term" value="C:cytoplasm"/>
    <property type="evidence" value="ECO:0007669"/>
    <property type="project" value="TreeGrafter"/>
</dbReference>
<dbReference type="SUPFAM" id="SSF51905">
    <property type="entry name" value="FAD/NAD(P)-binding domain"/>
    <property type="match status" value="1"/>
</dbReference>
<dbReference type="GO" id="GO:0005886">
    <property type="term" value="C:plasma membrane"/>
    <property type="evidence" value="ECO:0007669"/>
    <property type="project" value="TreeGrafter"/>
</dbReference>
<dbReference type="GO" id="GO:0008718">
    <property type="term" value="F:D-amino-acid dehydrogenase activity"/>
    <property type="evidence" value="ECO:0007669"/>
    <property type="project" value="TreeGrafter"/>
</dbReference>
<proteinExistence type="inferred from homology"/>
<feature type="domain" description="FAD dependent oxidoreductase" evidence="3">
    <location>
        <begin position="3"/>
        <end position="407"/>
    </location>
</feature>
<evidence type="ECO:0000256" key="2">
    <source>
        <dbReference type="ARBA" id="ARBA00023002"/>
    </source>
</evidence>
<dbReference type="Gene3D" id="3.50.50.60">
    <property type="entry name" value="FAD/NAD(P)-binding domain"/>
    <property type="match status" value="2"/>
</dbReference>
<keyword evidence="5" id="KW-1185">Reference proteome</keyword>
<dbReference type="OrthoDB" id="18526at2"/>
<dbReference type="PANTHER" id="PTHR13847:SF280">
    <property type="entry name" value="D-AMINO ACID DEHYDROGENASE"/>
    <property type="match status" value="1"/>
</dbReference>
<dbReference type="AlphaFoldDB" id="A0A9X4NUR4"/>
<comment type="caution">
    <text evidence="4">The sequence shown here is derived from an EMBL/GenBank/DDBJ whole genome shotgun (WGS) entry which is preliminary data.</text>
</comment>
<gene>
    <name evidence="4" type="ORF">H010_14751</name>
</gene>
<evidence type="ECO:0000313" key="4">
    <source>
        <dbReference type="EMBL" id="MDG5976524.1"/>
    </source>
</evidence>
<organism evidence="4 5">
    <name type="scientific">Hydrogenophaga taeniospiralis CCUG 15921</name>
    <dbReference type="NCBI Taxonomy" id="1281780"/>
    <lineage>
        <taxon>Bacteria</taxon>
        <taxon>Pseudomonadati</taxon>
        <taxon>Pseudomonadota</taxon>
        <taxon>Betaproteobacteria</taxon>
        <taxon>Burkholderiales</taxon>
        <taxon>Comamonadaceae</taxon>
        <taxon>Hydrogenophaga</taxon>
    </lineage>
</organism>
<name>A0A9X4NUR4_9BURK</name>
<accession>A0A9X4NUR4</accession>
<dbReference type="InterPro" id="IPR006076">
    <property type="entry name" value="FAD-dep_OxRdtase"/>
</dbReference>
<dbReference type="Gene3D" id="3.30.9.10">
    <property type="entry name" value="D-Amino Acid Oxidase, subunit A, domain 2"/>
    <property type="match status" value="1"/>
</dbReference>
<evidence type="ECO:0000313" key="5">
    <source>
        <dbReference type="Proteomes" id="UP001152876"/>
    </source>
</evidence>
<sequence length="428" mass="46330">MKLAVIGAGVVGVTTAYELALDGHEVTVFERRHTVAEEASFANGALIHPGWVPSLAGGRRGWRSLTPWTAVRTGLKLERLPRAGEWPWLWQWLRAGHPGPQASSQEHMHRLANYSHQRLQALSTAMQLDYDRSQGLLVLWRNPQEFEQMQGALQRMRALGLEMRELSGQDTRLLEPALNPDTPLHAAIELFGDAVANCRQFTLLIKAQAQSLNCRFAFGTRVERIDADGGVTLTYVLGDGSDPTEPPSSERFEATILCAGAASAELLRPLGLRVPLQPVYGHSISAAVREPMDAPLSGVLDARHGVSITRLGQRVRVAGGARLGGQPGLKSAAELRRLYQVLADWFPGAARIGGQQDSVLEWQGAHAMLPDGPPVLGASRLPGLWLNLGHGDSGWTTACGSARALADAIRGSSPDIDLSAYSPQRFDL</sequence>
<dbReference type="EMBL" id="AOGK01000012">
    <property type="protein sequence ID" value="MDG5976524.1"/>
    <property type="molecule type" value="Genomic_DNA"/>
</dbReference>
<dbReference type="Pfam" id="PF01266">
    <property type="entry name" value="DAO"/>
    <property type="match status" value="1"/>
</dbReference>
<dbReference type="PANTHER" id="PTHR13847">
    <property type="entry name" value="SARCOSINE DEHYDROGENASE-RELATED"/>
    <property type="match status" value="1"/>
</dbReference>